<protein>
    <submittedName>
        <fullName evidence="1">Uncharacterized protein</fullName>
    </submittedName>
</protein>
<dbReference type="AlphaFoldDB" id="A0A8J4QN74"/>
<organism evidence="1 2">
    <name type="scientific">Castanea mollissima</name>
    <name type="common">Chinese chestnut</name>
    <dbReference type="NCBI Taxonomy" id="60419"/>
    <lineage>
        <taxon>Eukaryota</taxon>
        <taxon>Viridiplantae</taxon>
        <taxon>Streptophyta</taxon>
        <taxon>Embryophyta</taxon>
        <taxon>Tracheophyta</taxon>
        <taxon>Spermatophyta</taxon>
        <taxon>Magnoliopsida</taxon>
        <taxon>eudicotyledons</taxon>
        <taxon>Gunneridae</taxon>
        <taxon>Pentapetalae</taxon>
        <taxon>rosids</taxon>
        <taxon>fabids</taxon>
        <taxon>Fagales</taxon>
        <taxon>Fagaceae</taxon>
        <taxon>Castanea</taxon>
    </lineage>
</organism>
<reference evidence="1" key="1">
    <citation type="submission" date="2020-03" db="EMBL/GenBank/DDBJ databases">
        <title>Castanea mollissima Vanexum genome sequencing.</title>
        <authorList>
            <person name="Staton M."/>
        </authorList>
    </citation>
    <scope>NUCLEOTIDE SEQUENCE</scope>
    <source>
        <tissue evidence="1">Leaf</tissue>
    </source>
</reference>
<keyword evidence="2" id="KW-1185">Reference proteome</keyword>
<gene>
    <name evidence="1" type="ORF">CMV_021891</name>
</gene>
<proteinExistence type="predicted"/>
<dbReference type="Proteomes" id="UP000737018">
    <property type="component" value="Unassembled WGS sequence"/>
</dbReference>
<accession>A0A8J4QN74</accession>
<evidence type="ECO:0000313" key="2">
    <source>
        <dbReference type="Proteomes" id="UP000737018"/>
    </source>
</evidence>
<dbReference type="EMBL" id="JRKL02004454">
    <property type="protein sequence ID" value="KAF3952565.1"/>
    <property type="molecule type" value="Genomic_DNA"/>
</dbReference>
<name>A0A8J4QN74_9ROSI</name>
<comment type="caution">
    <text evidence="1">The sequence shown here is derived from an EMBL/GenBank/DDBJ whole genome shotgun (WGS) entry which is preliminary data.</text>
</comment>
<evidence type="ECO:0000313" key="1">
    <source>
        <dbReference type="EMBL" id="KAF3952565.1"/>
    </source>
</evidence>
<sequence>MKLKQLSYKRASLPSLLLPRGRIEGAVGQAPWHHWHGFHVPPARSGGYVQIHGLFDIDTLGLVERFLCSSGPKFISTRGLWRAETSSTLAQYIAETKDLLKQRGGDIGC</sequence>